<organism evidence="1 2">
    <name type="scientific">Rangifer tarandus platyrhynchus</name>
    <name type="common">Svalbard reindeer</name>
    <dbReference type="NCBI Taxonomy" id="3082113"/>
    <lineage>
        <taxon>Eukaryota</taxon>
        <taxon>Metazoa</taxon>
        <taxon>Chordata</taxon>
        <taxon>Craniata</taxon>
        <taxon>Vertebrata</taxon>
        <taxon>Euteleostomi</taxon>
        <taxon>Mammalia</taxon>
        <taxon>Eutheria</taxon>
        <taxon>Laurasiatheria</taxon>
        <taxon>Artiodactyla</taxon>
        <taxon>Ruminantia</taxon>
        <taxon>Pecora</taxon>
        <taxon>Cervidae</taxon>
        <taxon>Odocoileinae</taxon>
        <taxon>Rangifer</taxon>
    </lineage>
</organism>
<dbReference type="Proteomes" id="UP001162501">
    <property type="component" value="Chromosome 9"/>
</dbReference>
<protein>
    <submittedName>
        <fullName evidence="1">Uncharacterized protein</fullName>
    </submittedName>
</protein>
<sequence length="90" mass="9061">MAAACPPTPPNLHPPVSTPFFSAAFAQLPAKPGLLRPPRPEARVPQPAEVAAAEPAARRHGGGGSTHARIVTSSLVAVATPSHRSGSATS</sequence>
<proteinExistence type="predicted"/>
<name>A0ACB0FP97_RANTA</name>
<gene>
    <name evidence="1" type="ORF">MRATA1EN3_LOCUS25219</name>
</gene>
<dbReference type="EMBL" id="OX596093">
    <property type="protein sequence ID" value="CAI9714006.1"/>
    <property type="molecule type" value="Genomic_DNA"/>
</dbReference>
<reference evidence="1" key="1">
    <citation type="submission" date="2023-05" db="EMBL/GenBank/DDBJ databases">
        <authorList>
            <consortium name="ELIXIR-Norway"/>
        </authorList>
    </citation>
    <scope>NUCLEOTIDE SEQUENCE</scope>
</reference>
<evidence type="ECO:0000313" key="2">
    <source>
        <dbReference type="Proteomes" id="UP001162501"/>
    </source>
</evidence>
<evidence type="ECO:0000313" key="1">
    <source>
        <dbReference type="EMBL" id="CAI9714006.1"/>
    </source>
</evidence>
<accession>A0ACB0FP97</accession>